<protein>
    <submittedName>
        <fullName evidence="2">Uncharacterized protein</fullName>
    </submittedName>
</protein>
<feature type="compositionally biased region" description="Polar residues" evidence="1">
    <location>
        <begin position="19"/>
        <end position="34"/>
    </location>
</feature>
<dbReference type="EMBL" id="DS268127">
    <property type="protein sequence ID" value="KMU72378.1"/>
    <property type="molecule type" value="Genomic_DNA"/>
</dbReference>
<evidence type="ECO:0000256" key="1">
    <source>
        <dbReference type="SAM" id="MobiDB-lite"/>
    </source>
</evidence>
<accession>A0A0J8QME4</accession>
<feature type="region of interest" description="Disordered" evidence="1">
    <location>
        <begin position="1"/>
        <end position="45"/>
    </location>
</feature>
<sequence>MDASGSDSASVSESESELRNSQFGENSGNGSSNVMRILGESGPNDVRGVCEEVEELEGPEFLDSADDALAVAEVNEESRLGSWSSGVMVVKSVSHESCISSSSARDYALDLRITT</sequence>
<evidence type="ECO:0000313" key="3">
    <source>
        <dbReference type="Proteomes" id="UP000054559"/>
    </source>
</evidence>
<dbReference type="AlphaFoldDB" id="A0A0J8QME4"/>
<dbReference type="Proteomes" id="UP000054559">
    <property type="component" value="Unassembled WGS sequence"/>
</dbReference>
<evidence type="ECO:0000313" key="2">
    <source>
        <dbReference type="EMBL" id="KMU72378.1"/>
    </source>
</evidence>
<reference evidence="3" key="1">
    <citation type="journal article" date="2010" name="Genome Res.">
        <title>Population genomic sequencing of Coccidioides fungi reveals recent hybridization and transposon control.</title>
        <authorList>
            <person name="Neafsey D.E."/>
            <person name="Barker B.M."/>
            <person name="Sharpton T.J."/>
            <person name="Stajich J.E."/>
            <person name="Park D.J."/>
            <person name="Whiston E."/>
            <person name="Hung C.-Y."/>
            <person name="McMahan C."/>
            <person name="White J."/>
            <person name="Sykes S."/>
            <person name="Heiman D."/>
            <person name="Young S."/>
            <person name="Zeng Q."/>
            <person name="Abouelleil A."/>
            <person name="Aftuck L."/>
            <person name="Bessette D."/>
            <person name="Brown A."/>
            <person name="FitzGerald M."/>
            <person name="Lui A."/>
            <person name="Macdonald J.P."/>
            <person name="Priest M."/>
            <person name="Orbach M.J."/>
            <person name="Galgiani J.N."/>
            <person name="Kirkland T.N."/>
            <person name="Cole G.T."/>
            <person name="Birren B.W."/>
            <person name="Henn M.R."/>
            <person name="Taylor J.W."/>
            <person name="Rounsley S.D."/>
        </authorList>
    </citation>
    <scope>NUCLEOTIDE SEQUENCE [LARGE SCALE GENOMIC DNA]</scope>
    <source>
        <strain evidence="3">RMSCC 3703</strain>
    </source>
</reference>
<feature type="compositionally biased region" description="Low complexity" evidence="1">
    <location>
        <begin position="1"/>
        <end position="13"/>
    </location>
</feature>
<gene>
    <name evidence="2" type="ORF">CISG_03026</name>
</gene>
<organism evidence="2 3">
    <name type="scientific">Coccidioides immitis RMSCC 3703</name>
    <dbReference type="NCBI Taxonomy" id="454286"/>
    <lineage>
        <taxon>Eukaryota</taxon>
        <taxon>Fungi</taxon>
        <taxon>Dikarya</taxon>
        <taxon>Ascomycota</taxon>
        <taxon>Pezizomycotina</taxon>
        <taxon>Eurotiomycetes</taxon>
        <taxon>Eurotiomycetidae</taxon>
        <taxon>Onygenales</taxon>
        <taxon>Onygenaceae</taxon>
        <taxon>Coccidioides</taxon>
    </lineage>
</organism>
<proteinExistence type="predicted"/>
<name>A0A0J8QME4_COCIT</name>